<evidence type="ECO:0000313" key="2">
    <source>
        <dbReference type="Proteomes" id="UP000809789"/>
    </source>
</evidence>
<dbReference type="Proteomes" id="UP000809789">
    <property type="component" value="Unassembled WGS sequence"/>
</dbReference>
<dbReference type="PANTHER" id="PTHR14097">
    <property type="entry name" value="OXIDOREDUCTASE HTATIP2"/>
    <property type="match status" value="1"/>
</dbReference>
<sequence length="221" mass="23931">MKVIVTGATGLIGGATLRRLLALPRITSVIALSRRDIGITDPKLDTVILKDFHHYPDDVLARLSGAEACIWALGRPTDGGDVHDALTFAGADAFAASLLPRLKEQGKKFRFMYVSGHLVEPDQDANLWWLGATRKLRGVVEHKIIDYEKTYSPSWETFVARPAAVTVGKPIYSPLLLGLWIPVEELAAALADVVVNGKTGDPRLANADLRARGQEALAKAS</sequence>
<dbReference type="SUPFAM" id="SSF51735">
    <property type="entry name" value="NAD(P)-binding Rossmann-fold domains"/>
    <property type="match status" value="1"/>
</dbReference>
<dbReference type="AlphaFoldDB" id="A0A8K0PK32"/>
<evidence type="ECO:0000313" key="1">
    <source>
        <dbReference type="EMBL" id="KAG8628409.1"/>
    </source>
</evidence>
<dbReference type="Gene3D" id="3.40.50.720">
    <property type="entry name" value="NAD(P)-binding Rossmann-like Domain"/>
    <property type="match status" value="1"/>
</dbReference>
<dbReference type="InterPro" id="IPR036291">
    <property type="entry name" value="NAD(P)-bd_dom_sf"/>
</dbReference>
<accession>A0A8K0PK32</accession>
<dbReference type="EMBL" id="JAESVG020000004">
    <property type="protein sequence ID" value="KAG8628409.1"/>
    <property type="molecule type" value="Genomic_DNA"/>
</dbReference>
<reference evidence="1" key="1">
    <citation type="submission" date="2021-07" db="EMBL/GenBank/DDBJ databases">
        <title>Elsinoe batatas strain:CRI-CJ2 Genome sequencing and assembly.</title>
        <authorList>
            <person name="Huang L."/>
        </authorList>
    </citation>
    <scope>NUCLEOTIDE SEQUENCE</scope>
    <source>
        <strain evidence="1">CRI-CJ2</strain>
    </source>
</reference>
<comment type="caution">
    <text evidence="1">The sequence shown here is derived from an EMBL/GenBank/DDBJ whole genome shotgun (WGS) entry which is preliminary data.</text>
</comment>
<dbReference type="PANTHER" id="PTHR14097:SF9">
    <property type="entry name" value="EPIMERASE, PUTATIVE (AFU_ORTHOLOGUE AFUA_8G07320)-RELATED"/>
    <property type="match status" value="1"/>
</dbReference>
<gene>
    <name evidence="1" type="ORF">KVT40_004282</name>
</gene>
<keyword evidence="2" id="KW-1185">Reference proteome</keyword>
<proteinExistence type="predicted"/>
<name>A0A8K0PK32_9PEZI</name>
<dbReference type="OrthoDB" id="3535423at2759"/>
<organism evidence="1 2">
    <name type="scientific">Elsinoe batatas</name>
    <dbReference type="NCBI Taxonomy" id="2601811"/>
    <lineage>
        <taxon>Eukaryota</taxon>
        <taxon>Fungi</taxon>
        <taxon>Dikarya</taxon>
        <taxon>Ascomycota</taxon>
        <taxon>Pezizomycotina</taxon>
        <taxon>Dothideomycetes</taxon>
        <taxon>Dothideomycetidae</taxon>
        <taxon>Myriangiales</taxon>
        <taxon>Elsinoaceae</taxon>
        <taxon>Elsinoe</taxon>
    </lineage>
</organism>
<protein>
    <recommendedName>
        <fullName evidence="3">NAD(P)-binding domain-containing protein</fullName>
    </recommendedName>
</protein>
<evidence type="ECO:0008006" key="3">
    <source>
        <dbReference type="Google" id="ProtNLM"/>
    </source>
</evidence>